<keyword evidence="2" id="KW-0805">Transcription regulation</keyword>
<dbReference type="SUPFAM" id="SSF88659">
    <property type="entry name" value="Sigma3 and sigma4 domains of RNA polymerase sigma factors"/>
    <property type="match status" value="1"/>
</dbReference>
<evidence type="ECO:0000256" key="1">
    <source>
        <dbReference type="ARBA" id="ARBA00010641"/>
    </source>
</evidence>
<keyword evidence="5" id="KW-0804">Transcription</keyword>
<keyword evidence="4" id="KW-0238">DNA-binding</keyword>
<keyword evidence="3" id="KW-0731">Sigma factor</keyword>
<dbReference type="Gene3D" id="1.10.10.10">
    <property type="entry name" value="Winged helix-like DNA-binding domain superfamily/Winged helix DNA-binding domain"/>
    <property type="match status" value="1"/>
</dbReference>
<dbReference type="GO" id="GO:0003677">
    <property type="term" value="F:DNA binding"/>
    <property type="evidence" value="ECO:0007669"/>
    <property type="project" value="UniProtKB-KW"/>
</dbReference>
<dbReference type="SUPFAM" id="SSF88946">
    <property type="entry name" value="Sigma2 domain of RNA polymerase sigma factors"/>
    <property type="match status" value="1"/>
</dbReference>
<dbReference type="OrthoDB" id="665482at2"/>
<dbReference type="InterPro" id="IPR036388">
    <property type="entry name" value="WH-like_DNA-bd_sf"/>
</dbReference>
<dbReference type="Proteomes" id="UP000305848">
    <property type="component" value="Unassembled WGS sequence"/>
</dbReference>
<dbReference type="PANTHER" id="PTHR43133:SF8">
    <property type="entry name" value="RNA POLYMERASE SIGMA FACTOR HI_1459-RELATED"/>
    <property type="match status" value="1"/>
</dbReference>
<keyword evidence="7" id="KW-1185">Reference proteome</keyword>
<dbReference type="InterPro" id="IPR013324">
    <property type="entry name" value="RNA_pol_sigma_r3/r4-like"/>
</dbReference>
<reference evidence="6 7" key="1">
    <citation type="submission" date="2019-05" db="EMBL/GenBank/DDBJ databases">
        <title>Panacibacter sp. strain 17mud1-8 Genome sequencing and assembly.</title>
        <authorList>
            <person name="Chhetri G."/>
        </authorList>
    </citation>
    <scope>NUCLEOTIDE SEQUENCE [LARGE SCALE GENOMIC DNA]</scope>
    <source>
        <strain evidence="6 7">17mud1-8</strain>
    </source>
</reference>
<dbReference type="NCBIfam" id="TIGR02937">
    <property type="entry name" value="sigma70-ECF"/>
    <property type="match status" value="1"/>
</dbReference>
<evidence type="ECO:0000256" key="4">
    <source>
        <dbReference type="ARBA" id="ARBA00023125"/>
    </source>
</evidence>
<dbReference type="InterPro" id="IPR013325">
    <property type="entry name" value="RNA_pol_sigma_r2"/>
</dbReference>
<evidence type="ECO:0000256" key="3">
    <source>
        <dbReference type="ARBA" id="ARBA00023082"/>
    </source>
</evidence>
<dbReference type="InterPro" id="IPR014284">
    <property type="entry name" value="RNA_pol_sigma-70_dom"/>
</dbReference>
<dbReference type="GO" id="GO:0006352">
    <property type="term" value="P:DNA-templated transcription initiation"/>
    <property type="evidence" value="ECO:0007669"/>
    <property type="project" value="InterPro"/>
</dbReference>
<dbReference type="InterPro" id="IPR039425">
    <property type="entry name" value="RNA_pol_sigma-70-like"/>
</dbReference>
<evidence type="ECO:0000256" key="5">
    <source>
        <dbReference type="ARBA" id="ARBA00023163"/>
    </source>
</evidence>
<comment type="caution">
    <text evidence="6">The sequence shown here is derived from an EMBL/GenBank/DDBJ whole genome shotgun (WGS) entry which is preliminary data.</text>
</comment>
<dbReference type="GO" id="GO:0016987">
    <property type="term" value="F:sigma factor activity"/>
    <property type="evidence" value="ECO:0007669"/>
    <property type="project" value="UniProtKB-KW"/>
</dbReference>
<protein>
    <submittedName>
        <fullName evidence="6">Sigma-70 family RNA polymerase sigma factor</fullName>
    </submittedName>
</protein>
<proteinExistence type="inferred from homology"/>
<organism evidence="6 7">
    <name type="scientific">Ilyomonas limi</name>
    <dbReference type="NCBI Taxonomy" id="2575867"/>
    <lineage>
        <taxon>Bacteria</taxon>
        <taxon>Pseudomonadati</taxon>
        <taxon>Bacteroidota</taxon>
        <taxon>Chitinophagia</taxon>
        <taxon>Chitinophagales</taxon>
        <taxon>Chitinophagaceae</taxon>
        <taxon>Ilyomonas</taxon>
    </lineage>
</organism>
<comment type="similarity">
    <text evidence="1">Belongs to the sigma-70 factor family. ECF subfamily.</text>
</comment>
<dbReference type="Gene3D" id="1.10.1740.10">
    <property type="match status" value="1"/>
</dbReference>
<sequence length="196" mass="22626">MCSKENTLLPADATIIYGLKADYPERCKQEKILYKAYEYFVDEGCRKYRLTYEDSFSAYSDAFLSAVQNIINDRFDGHSSLKTYFYQIFSNKCIDLVRKNTTNKNEVHKAAPLPEMLYQLPDSARDIIEGMMTRELKATIKAQLEVIGDKCKEILLLYEDGLTDREIAEQLSYNNAAVAKTTRLRCLEKLRTKVLV</sequence>
<gene>
    <name evidence="6" type="ORF">FC093_15380</name>
</gene>
<evidence type="ECO:0000313" key="6">
    <source>
        <dbReference type="EMBL" id="TKK67260.1"/>
    </source>
</evidence>
<name>A0A4U3KXS4_9BACT</name>
<dbReference type="AlphaFoldDB" id="A0A4U3KXS4"/>
<evidence type="ECO:0000313" key="7">
    <source>
        <dbReference type="Proteomes" id="UP000305848"/>
    </source>
</evidence>
<accession>A0A4U3KXS4</accession>
<dbReference type="EMBL" id="SZQL01000012">
    <property type="protein sequence ID" value="TKK67260.1"/>
    <property type="molecule type" value="Genomic_DNA"/>
</dbReference>
<evidence type="ECO:0000256" key="2">
    <source>
        <dbReference type="ARBA" id="ARBA00023015"/>
    </source>
</evidence>
<dbReference type="PANTHER" id="PTHR43133">
    <property type="entry name" value="RNA POLYMERASE ECF-TYPE SIGMA FACTO"/>
    <property type="match status" value="1"/>
</dbReference>